<dbReference type="PANTHER" id="PTHR11783">
    <property type="entry name" value="SULFOTRANSFERASE SULT"/>
    <property type="match status" value="1"/>
</dbReference>
<feature type="domain" description="Sulfotransferase" evidence="3">
    <location>
        <begin position="31"/>
        <end position="269"/>
    </location>
</feature>
<dbReference type="Gene3D" id="3.40.50.300">
    <property type="entry name" value="P-loop containing nucleotide triphosphate hydrolases"/>
    <property type="match status" value="1"/>
</dbReference>
<keyword evidence="2" id="KW-0808">Transferase</keyword>
<sequence>MSSIEILKERNARMHSPSSVAIGRSFGVRESDVFVVTYPKCGTTWATAIVHALRTGGAPEFQDFEEITAVAPWDIVAADCGQDLEADQVVSPRLFKSHEAWADIAKGGRYVYACRNPSDAFVSFYNFLPAYMHCEGIGVETFAEAIFGGLSHSGGIWSHFVGWVEAARANPDRVLLVAFEDLKNDLRAEIRRIALFLGIPDNGLVDRVHDLSSYAYMSQHQRQFDDGFVFRRLKKQIGLPEDAEHKASKVRKGAVGGRKDLPPAVLEMLDTRWRNTVLPALGTPTYDDFLRDVVHGIPPN</sequence>
<dbReference type="Pfam" id="PF00685">
    <property type="entry name" value="Sulfotransfer_1"/>
    <property type="match status" value="1"/>
</dbReference>
<dbReference type="AlphaFoldDB" id="A0AAD7XIN4"/>
<evidence type="ECO:0000256" key="2">
    <source>
        <dbReference type="ARBA" id="ARBA00022679"/>
    </source>
</evidence>
<comment type="caution">
    <text evidence="4">The sequence shown here is derived from an EMBL/GenBank/DDBJ whole genome shotgun (WGS) entry which is preliminary data.</text>
</comment>
<accession>A0AAD7XIN4</accession>
<reference evidence="4" key="1">
    <citation type="submission" date="2023-01" db="EMBL/GenBank/DDBJ databases">
        <title>Metagenome sequencing of chrysophaentin producing Chrysophaeum taylorii.</title>
        <authorList>
            <person name="Davison J."/>
            <person name="Bewley C."/>
        </authorList>
    </citation>
    <scope>NUCLEOTIDE SEQUENCE</scope>
    <source>
        <strain evidence="4">NIES-1699</strain>
    </source>
</reference>
<dbReference type="GO" id="GO:0008146">
    <property type="term" value="F:sulfotransferase activity"/>
    <property type="evidence" value="ECO:0007669"/>
    <property type="project" value="InterPro"/>
</dbReference>
<dbReference type="Proteomes" id="UP001230188">
    <property type="component" value="Unassembled WGS sequence"/>
</dbReference>
<keyword evidence="5" id="KW-1185">Reference proteome</keyword>
<protein>
    <recommendedName>
        <fullName evidence="3">Sulfotransferase domain-containing protein</fullName>
    </recommendedName>
</protein>
<gene>
    <name evidence="4" type="ORF">CTAYLR_004680</name>
</gene>
<proteinExistence type="inferred from homology"/>
<comment type="similarity">
    <text evidence="1">Belongs to the sulfotransferase 1 family.</text>
</comment>
<evidence type="ECO:0000256" key="1">
    <source>
        <dbReference type="ARBA" id="ARBA00005771"/>
    </source>
</evidence>
<dbReference type="InterPro" id="IPR027417">
    <property type="entry name" value="P-loop_NTPase"/>
</dbReference>
<organism evidence="4 5">
    <name type="scientific">Chrysophaeum taylorii</name>
    <dbReference type="NCBI Taxonomy" id="2483200"/>
    <lineage>
        <taxon>Eukaryota</taxon>
        <taxon>Sar</taxon>
        <taxon>Stramenopiles</taxon>
        <taxon>Ochrophyta</taxon>
        <taxon>Pelagophyceae</taxon>
        <taxon>Pelagomonadales</taxon>
        <taxon>Pelagomonadaceae</taxon>
        <taxon>Chrysophaeum</taxon>
    </lineage>
</organism>
<evidence type="ECO:0000259" key="3">
    <source>
        <dbReference type="Pfam" id="PF00685"/>
    </source>
</evidence>
<evidence type="ECO:0000313" key="5">
    <source>
        <dbReference type="Proteomes" id="UP001230188"/>
    </source>
</evidence>
<dbReference type="SUPFAM" id="SSF52540">
    <property type="entry name" value="P-loop containing nucleoside triphosphate hydrolases"/>
    <property type="match status" value="1"/>
</dbReference>
<evidence type="ECO:0000313" key="4">
    <source>
        <dbReference type="EMBL" id="KAJ8599579.1"/>
    </source>
</evidence>
<name>A0AAD7XIN4_9STRA</name>
<dbReference type="InterPro" id="IPR000863">
    <property type="entry name" value="Sulfotransferase_dom"/>
</dbReference>
<dbReference type="EMBL" id="JAQMWT010000552">
    <property type="protein sequence ID" value="KAJ8599579.1"/>
    <property type="molecule type" value="Genomic_DNA"/>
</dbReference>